<proteinExistence type="predicted"/>
<sequence length="156" mass="17023">MWTGAAPSSHRYRQREPSHPLAGSLHPGSLSVKGAGEWHEESKAAGWQQLHQVLAGSWGVTGDQSRSPTLGGSVNPHVLWTMAAFLIAGRRSEVFPRRRDAECISIRCPGTERRRSTVVCFSVTAGRAEERLPAFLSKELNVGVSAADLHICNRDL</sequence>
<accession>A0AAV7U320</accession>
<organism evidence="2 3">
    <name type="scientific">Pleurodeles waltl</name>
    <name type="common">Iberian ribbed newt</name>
    <dbReference type="NCBI Taxonomy" id="8319"/>
    <lineage>
        <taxon>Eukaryota</taxon>
        <taxon>Metazoa</taxon>
        <taxon>Chordata</taxon>
        <taxon>Craniata</taxon>
        <taxon>Vertebrata</taxon>
        <taxon>Euteleostomi</taxon>
        <taxon>Amphibia</taxon>
        <taxon>Batrachia</taxon>
        <taxon>Caudata</taxon>
        <taxon>Salamandroidea</taxon>
        <taxon>Salamandridae</taxon>
        <taxon>Pleurodelinae</taxon>
        <taxon>Pleurodeles</taxon>
    </lineage>
</organism>
<protein>
    <submittedName>
        <fullName evidence="2">Uncharacterized protein</fullName>
    </submittedName>
</protein>
<evidence type="ECO:0000313" key="2">
    <source>
        <dbReference type="EMBL" id="KAJ1183076.1"/>
    </source>
</evidence>
<evidence type="ECO:0000313" key="3">
    <source>
        <dbReference type="Proteomes" id="UP001066276"/>
    </source>
</evidence>
<gene>
    <name evidence="2" type="ORF">NDU88_008249</name>
</gene>
<dbReference type="Proteomes" id="UP001066276">
    <property type="component" value="Chromosome 3_2"/>
</dbReference>
<evidence type="ECO:0000256" key="1">
    <source>
        <dbReference type="SAM" id="MobiDB-lite"/>
    </source>
</evidence>
<comment type="caution">
    <text evidence="2">The sequence shown here is derived from an EMBL/GenBank/DDBJ whole genome shotgun (WGS) entry which is preliminary data.</text>
</comment>
<reference evidence="2" key="1">
    <citation type="journal article" date="2022" name="bioRxiv">
        <title>Sequencing and chromosome-scale assembly of the giantPleurodeles waltlgenome.</title>
        <authorList>
            <person name="Brown T."/>
            <person name="Elewa A."/>
            <person name="Iarovenko S."/>
            <person name="Subramanian E."/>
            <person name="Araus A.J."/>
            <person name="Petzold A."/>
            <person name="Susuki M."/>
            <person name="Suzuki K.-i.T."/>
            <person name="Hayashi T."/>
            <person name="Toyoda A."/>
            <person name="Oliveira C."/>
            <person name="Osipova E."/>
            <person name="Leigh N.D."/>
            <person name="Simon A."/>
            <person name="Yun M.H."/>
        </authorList>
    </citation>
    <scope>NUCLEOTIDE SEQUENCE</scope>
    <source>
        <strain evidence="2">20211129_DDA</strain>
        <tissue evidence="2">Liver</tissue>
    </source>
</reference>
<keyword evidence="3" id="KW-1185">Reference proteome</keyword>
<name>A0AAV7U320_PLEWA</name>
<dbReference type="AlphaFoldDB" id="A0AAV7U320"/>
<dbReference type="EMBL" id="JANPWB010000006">
    <property type="protein sequence ID" value="KAJ1183076.1"/>
    <property type="molecule type" value="Genomic_DNA"/>
</dbReference>
<feature type="region of interest" description="Disordered" evidence="1">
    <location>
        <begin position="1"/>
        <end position="38"/>
    </location>
</feature>